<protein>
    <submittedName>
        <fullName evidence="1">26728_t:CDS:1</fullName>
    </submittedName>
</protein>
<keyword evidence="2" id="KW-1185">Reference proteome</keyword>
<gene>
    <name evidence="1" type="ORF">GMARGA_LOCUS25814</name>
</gene>
<dbReference type="Proteomes" id="UP000789901">
    <property type="component" value="Unassembled WGS sequence"/>
</dbReference>
<proteinExistence type="predicted"/>
<dbReference type="EMBL" id="CAJVQB010029102">
    <property type="protein sequence ID" value="CAG8813550.1"/>
    <property type="molecule type" value="Genomic_DNA"/>
</dbReference>
<accession>A0ABN7W2I0</accession>
<name>A0ABN7W2I0_GIGMA</name>
<reference evidence="1 2" key="1">
    <citation type="submission" date="2021-06" db="EMBL/GenBank/DDBJ databases">
        <authorList>
            <person name="Kallberg Y."/>
            <person name="Tangrot J."/>
            <person name="Rosling A."/>
        </authorList>
    </citation>
    <scope>NUCLEOTIDE SEQUENCE [LARGE SCALE GENOMIC DNA]</scope>
    <source>
        <strain evidence="1 2">120-4 pot B 10/14</strain>
    </source>
</reference>
<evidence type="ECO:0000313" key="2">
    <source>
        <dbReference type="Proteomes" id="UP000789901"/>
    </source>
</evidence>
<organism evidence="1 2">
    <name type="scientific">Gigaspora margarita</name>
    <dbReference type="NCBI Taxonomy" id="4874"/>
    <lineage>
        <taxon>Eukaryota</taxon>
        <taxon>Fungi</taxon>
        <taxon>Fungi incertae sedis</taxon>
        <taxon>Mucoromycota</taxon>
        <taxon>Glomeromycotina</taxon>
        <taxon>Glomeromycetes</taxon>
        <taxon>Diversisporales</taxon>
        <taxon>Gigasporaceae</taxon>
        <taxon>Gigaspora</taxon>
    </lineage>
</organism>
<comment type="caution">
    <text evidence="1">The sequence shown here is derived from an EMBL/GenBank/DDBJ whole genome shotgun (WGS) entry which is preliminary data.</text>
</comment>
<sequence>MTEITGKRPFDNYKYLVKQVFSLLVKYRFLEITGPSGKANLLVAKIKAELDGPPLLNITKLNSKFHNYENLTLSELEAIKNDLIAAIKN</sequence>
<evidence type="ECO:0000313" key="1">
    <source>
        <dbReference type="EMBL" id="CAG8813550.1"/>
    </source>
</evidence>